<dbReference type="InterPro" id="IPR006224">
    <property type="entry name" value="PsdUridine_synth_RluA-like_CS"/>
</dbReference>
<evidence type="ECO:0000256" key="4">
    <source>
        <dbReference type="PROSITE-ProRule" id="PRU00182"/>
    </source>
</evidence>
<evidence type="ECO:0000313" key="7">
    <source>
        <dbReference type="EMBL" id="SDG24146.1"/>
    </source>
</evidence>
<dbReference type="PROSITE" id="PS50889">
    <property type="entry name" value="S4"/>
    <property type="match status" value="1"/>
</dbReference>
<dbReference type="PANTHER" id="PTHR21600">
    <property type="entry name" value="MITOCHONDRIAL RNA PSEUDOURIDINE SYNTHASE"/>
    <property type="match status" value="1"/>
</dbReference>
<dbReference type="InterPro" id="IPR050188">
    <property type="entry name" value="RluA_PseudoU_synthase"/>
</dbReference>
<evidence type="ECO:0000256" key="5">
    <source>
        <dbReference type="RuleBase" id="RU362028"/>
    </source>
</evidence>
<dbReference type="InterPro" id="IPR020103">
    <property type="entry name" value="PsdUridine_synth_cat_dom_sf"/>
</dbReference>
<dbReference type="GO" id="GO:0000455">
    <property type="term" value="P:enzyme-directed rRNA pseudouridine synthesis"/>
    <property type="evidence" value="ECO:0007669"/>
    <property type="project" value="TreeGrafter"/>
</dbReference>
<comment type="function">
    <text evidence="5">Responsible for synthesis of pseudouridine from uracil.</text>
</comment>
<dbReference type="Pfam" id="PF00849">
    <property type="entry name" value="PseudoU_synth_2"/>
    <property type="match status" value="1"/>
</dbReference>
<gene>
    <name evidence="7" type="ORF">SAMN04244560_02009</name>
</gene>
<keyword evidence="4" id="KW-0694">RNA-binding</keyword>
<dbReference type="InterPro" id="IPR006145">
    <property type="entry name" value="PsdUridine_synth_RsuA/RluA"/>
</dbReference>
<accession>A0A1G7SM60</accession>
<dbReference type="AlphaFoldDB" id="A0A1G7SM60"/>
<proteinExistence type="inferred from homology"/>
<dbReference type="NCBIfam" id="TIGR00005">
    <property type="entry name" value="rluA_subfam"/>
    <property type="match status" value="1"/>
</dbReference>
<dbReference type="EC" id="5.4.99.-" evidence="5"/>
<dbReference type="InterPro" id="IPR006225">
    <property type="entry name" value="PsdUridine_synth_RluC/D"/>
</dbReference>
<evidence type="ECO:0000256" key="1">
    <source>
        <dbReference type="ARBA" id="ARBA00000073"/>
    </source>
</evidence>
<dbReference type="Gene3D" id="3.30.2350.10">
    <property type="entry name" value="Pseudouridine synthase"/>
    <property type="match status" value="1"/>
</dbReference>
<dbReference type="PROSITE" id="PS01129">
    <property type="entry name" value="PSI_RLU"/>
    <property type="match status" value="1"/>
</dbReference>
<dbReference type="PANTHER" id="PTHR21600:SF44">
    <property type="entry name" value="RIBOSOMAL LARGE SUBUNIT PSEUDOURIDINE SYNTHASE D"/>
    <property type="match status" value="1"/>
</dbReference>
<comment type="similarity">
    <text evidence="2 5">Belongs to the pseudouridine synthase RluA family.</text>
</comment>
<reference evidence="7 8" key="1">
    <citation type="submission" date="2016-10" db="EMBL/GenBank/DDBJ databases">
        <authorList>
            <person name="de Groot N.N."/>
        </authorList>
    </citation>
    <scope>NUCLEOTIDE SEQUENCE [LARGE SCALE GENOMIC DNA]</scope>
    <source>
        <strain evidence="7 8">DSM 569</strain>
    </source>
</reference>
<evidence type="ECO:0000259" key="6">
    <source>
        <dbReference type="Pfam" id="PF00849"/>
    </source>
</evidence>
<evidence type="ECO:0000313" key="8">
    <source>
        <dbReference type="Proteomes" id="UP000183404"/>
    </source>
</evidence>
<keyword evidence="3 5" id="KW-0413">Isomerase</keyword>
<evidence type="ECO:0000256" key="3">
    <source>
        <dbReference type="ARBA" id="ARBA00023235"/>
    </source>
</evidence>
<dbReference type="GO" id="GO:0009982">
    <property type="term" value="F:pseudouridine synthase activity"/>
    <property type="evidence" value="ECO:0007669"/>
    <property type="project" value="InterPro"/>
</dbReference>
<dbReference type="Proteomes" id="UP000183404">
    <property type="component" value="Unassembled WGS sequence"/>
</dbReference>
<sequence>MRLIVGENEKGVILENFLRNKGFSKRLIRIYKWQGEILVNGVKENVQRILQPGDVIDLILPEVDSDIAPEKMGLDIYYEDEDVLIVDKPAGVVVHPTKRYQSGTLANGVAWYFKDKGIKALIRPVNRLDKGTSGLVVFAKRPFMQYYLQIVKPMSKLYFAVVEGKMEGEGRIDLPISRKPQSGIERMVSEEGDRAITNYKVIKSSERFSLLKVKIETGRTHQIRVHLSHIGHPIVGDTLYGSSDDYIKRQALHAYRLTFVHPLEEKSISVYSPLPQDIQHLLKLF</sequence>
<dbReference type="SUPFAM" id="SSF55120">
    <property type="entry name" value="Pseudouridine synthase"/>
    <property type="match status" value="1"/>
</dbReference>
<comment type="catalytic activity">
    <reaction evidence="1 5">
        <text>a uridine in RNA = a pseudouridine in RNA</text>
        <dbReference type="Rhea" id="RHEA:48348"/>
        <dbReference type="Rhea" id="RHEA-COMP:12068"/>
        <dbReference type="Rhea" id="RHEA-COMP:12069"/>
        <dbReference type="ChEBI" id="CHEBI:65314"/>
        <dbReference type="ChEBI" id="CHEBI:65315"/>
    </reaction>
</comment>
<dbReference type="EMBL" id="FNBS01000053">
    <property type="protein sequence ID" value="SDG24146.1"/>
    <property type="molecule type" value="Genomic_DNA"/>
</dbReference>
<protein>
    <recommendedName>
        <fullName evidence="5">Pseudouridine synthase</fullName>
        <ecNumber evidence="5">5.4.99.-</ecNumber>
    </recommendedName>
</protein>
<dbReference type="GO" id="GO:0003723">
    <property type="term" value="F:RNA binding"/>
    <property type="evidence" value="ECO:0007669"/>
    <property type="project" value="UniProtKB-KW"/>
</dbReference>
<dbReference type="CDD" id="cd02869">
    <property type="entry name" value="PseudoU_synth_RluA_like"/>
    <property type="match status" value="1"/>
</dbReference>
<organism evidence="7 8">
    <name type="scientific">Thermoanaerobacter thermohydrosulfuricus</name>
    <name type="common">Clostridium thermohydrosulfuricum</name>
    <dbReference type="NCBI Taxonomy" id="1516"/>
    <lineage>
        <taxon>Bacteria</taxon>
        <taxon>Bacillati</taxon>
        <taxon>Bacillota</taxon>
        <taxon>Clostridia</taxon>
        <taxon>Thermoanaerobacterales</taxon>
        <taxon>Thermoanaerobacteraceae</taxon>
        <taxon>Thermoanaerobacter</taxon>
    </lineage>
</organism>
<evidence type="ECO:0000256" key="2">
    <source>
        <dbReference type="ARBA" id="ARBA00010876"/>
    </source>
</evidence>
<dbReference type="GO" id="GO:0140098">
    <property type="term" value="F:catalytic activity, acting on RNA"/>
    <property type="evidence" value="ECO:0007669"/>
    <property type="project" value="UniProtKB-ARBA"/>
</dbReference>
<dbReference type="RefSeq" id="WP_003870765.1">
    <property type="nucleotide sequence ID" value="NZ_FNBS01000053.1"/>
</dbReference>
<feature type="domain" description="Pseudouridine synthase RsuA/RluA-like" evidence="6">
    <location>
        <begin position="82"/>
        <end position="229"/>
    </location>
</feature>
<name>A0A1G7SM60_THETY</name>